<dbReference type="Pfam" id="PF05144">
    <property type="entry name" value="Phage_CRI"/>
    <property type="match status" value="1"/>
</dbReference>
<proteinExistence type="predicted"/>
<dbReference type="EMBL" id="BMJD01000019">
    <property type="protein sequence ID" value="GGB46305.1"/>
    <property type="molecule type" value="Genomic_DNA"/>
</dbReference>
<dbReference type="RefSeq" id="WP_188725271.1">
    <property type="nucleotide sequence ID" value="NZ_BMJD01000019.1"/>
</dbReference>
<evidence type="ECO:0000259" key="1">
    <source>
        <dbReference type="Pfam" id="PF05144"/>
    </source>
</evidence>
<name>A0A9W5TZ97_9BACI</name>
<dbReference type="GO" id="GO:0006260">
    <property type="term" value="P:DNA replication"/>
    <property type="evidence" value="ECO:0007669"/>
    <property type="project" value="InterPro"/>
</dbReference>
<accession>A0A9W5TZ97</accession>
<dbReference type="Proteomes" id="UP000621492">
    <property type="component" value="Unassembled WGS sequence"/>
</dbReference>
<comment type="caution">
    <text evidence="2">The sequence shown here is derived from an EMBL/GenBank/DDBJ whole genome shotgun (WGS) entry which is preliminary data.</text>
</comment>
<reference evidence="2" key="1">
    <citation type="journal article" date="2014" name="Int. J. Syst. Evol. Microbiol.">
        <title>Complete genome sequence of Corynebacterium casei LMG S-19264T (=DSM 44701T), isolated from a smear-ripened cheese.</title>
        <authorList>
            <consortium name="US DOE Joint Genome Institute (JGI-PGF)"/>
            <person name="Walter F."/>
            <person name="Albersmeier A."/>
            <person name="Kalinowski J."/>
            <person name="Ruckert C."/>
        </authorList>
    </citation>
    <scope>NUCLEOTIDE SEQUENCE</scope>
    <source>
        <strain evidence="2">CGMCC 1.15454</strain>
    </source>
</reference>
<evidence type="ECO:0000313" key="3">
    <source>
        <dbReference type="Proteomes" id="UP000621492"/>
    </source>
</evidence>
<sequence length="381" mass="44443">MAIDTITLRSPFISENLAHCIENQSIRRQGWSMESGEVLYSLTTAKLQGSYDARISVKIERMQKGFENNKPYNKPCQPFITLECSVHKAMVGHNVYGGTEDFKASVRWLIDLVSELLNLEMPRAEDWEVRRIDVAEVFELPSKEAIFEWFNGLQIDTVSNSHNVHRYGTHGVHVNKTATCLKFYHKGTEFKKHDAKRISRFLSYNTQVLQDKADKILRVEVELKSRKLKQDFGFYPMVDDISQDYLRKAYNEQIKGFLKETGNNKDLVRTISNVQDRLWQMYGKKRSISLFSTWYQMATLGEAFVKKSLKPSTFYEHVRLLKKAGCSWHNAKPNSNRSMPESFTPIRDNKYRLDKEIQVITQKLSKYRFSYNSINDEESII</sequence>
<dbReference type="AlphaFoldDB" id="A0A9W5TZ97"/>
<organism evidence="2 3">
    <name type="scientific">Lentibacillus populi</name>
    <dbReference type="NCBI Taxonomy" id="1827502"/>
    <lineage>
        <taxon>Bacteria</taxon>
        <taxon>Bacillati</taxon>
        <taxon>Bacillota</taxon>
        <taxon>Bacilli</taxon>
        <taxon>Bacillales</taxon>
        <taxon>Bacillaceae</taxon>
        <taxon>Lentibacillus</taxon>
    </lineage>
</organism>
<dbReference type="InterPro" id="IPR006516">
    <property type="entry name" value="G2P"/>
</dbReference>
<dbReference type="InterPro" id="IPR022686">
    <property type="entry name" value="G2P_N"/>
</dbReference>
<keyword evidence="3" id="KW-1185">Reference proteome</keyword>
<evidence type="ECO:0000313" key="2">
    <source>
        <dbReference type="EMBL" id="GGB46305.1"/>
    </source>
</evidence>
<reference evidence="2" key="2">
    <citation type="submission" date="2020-09" db="EMBL/GenBank/DDBJ databases">
        <authorList>
            <person name="Sun Q."/>
            <person name="Zhou Y."/>
        </authorList>
    </citation>
    <scope>NUCLEOTIDE SEQUENCE</scope>
    <source>
        <strain evidence="2">CGMCC 1.15454</strain>
    </source>
</reference>
<protein>
    <recommendedName>
        <fullName evidence="1">Replication-associated protein G2P N-terminal domain-containing protein</fullName>
    </recommendedName>
</protein>
<gene>
    <name evidence="2" type="ORF">GCM10011409_24840</name>
</gene>
<feature type="domain" description="Replication-associated protein G2P N-terminal" evidence="1">
    <location>
        <begin position="3"/>
        <end position="230"/>
    </location>
</feature>
<dbReference type="NCBIfam" id="TIGR01629">
    <property type="entry name" value="rep_II_X"/>
    <property type="match status" value="1"/>
</dbReference>